<name>A0A6J4VB78_9BACT</name>
<feature type="compositionally biased region" description="Basic and acidic residues" evidence="1">
    <location>
        <begin position="83"/>
        <end position="93"/>
    </location>
</feature>
<gene>
    <name evidence="2" type="ORF">AVDCRST_MAG33-2879</name>
</gene>
<feature type="region of interest" description="Disordered" evidence="1">
    <location>
        <begin position="1"/>
        <end position="95"/>
    </location>
</feature>
<dbReference type="EMBL" id="CADCWK010000356">
    <property type="protein sequence ID" value="CAA9574387.1"/>
    <property type="molecule type" value="Genomic_DNA"/>
</dbReference>
<feature type="non-terminal residue" evidence="2">
    <location>
        <position position="1"/>
    </location>
</feature>
<protein>
    <submittedName>
        <fullName evidence="2">Uncharacterized protein</fullName>
    </submittedName>
</protein>
<organism evidence="2">
    <name type="scientific">uncultured Thermomicrobiales bacterium</name>
    <dbReference type="NCBI Taxonomy" id="1645740"/>
    <lineage>
        <taxon>Bacteria</taxon>
        <taxon>Pseudomonadati</taxon>
        <taxon>Thermomicrobiota</taxon>
        <taxon>Thermomicrobia</taxon>
        <taxon>Thermomicrobiales</taxon>
        <taxon>environmental samples</taxon>
    </lineage>
</organism>
<dbReference type="AlphaFoldDB" id="A0A6J4VB78"/>
<feature type="non-terminal residue" evidence="2">
    <location>
        <position position="115"/>
    </location>
</feature>
<accession>A0A6J4VB78</accession>
<evidence type="ECO:0000256" key="1">
    <source>
        <dbReference type="SAM" id="MobiDB-lite"/>
    </source>
</evidence>
<feature type="compositionally biased region" description="Basic residues" evidence="1">
    <location>
        <begin position="22"/>
        <end position="34"/>
    </location>
</feature>
<evidence type="ECO:0000313" key="2">
    <source>
        <dbReference type="EMBL" id="CAA9574387.1"/>
    </source>
</evidence>
<feature type="compositionally biased region" description="Basic and acidic residues" evidence="1">
    <location>
        <begin position="1"/>
        <end position="15"/>
    </location>
</feature>
<sequence>EDRHDHDQPDRRPDRAAAAAARPRRGRAARRHRAGPAGHRPGAGRRHPGAGLVRQRQPRRHLSRRGPGPVRGGRRRTTHLYPRRPDDRAPDRRGRARYLRHLLPDRDSLCPLAAD</sequence>
<proteinExistence type="predicted"/>
<feature type="compositionally biased region" description="Basic residues" evidence="1">
    <location>
        <begin position="72"/>
        <end position="82"/>
    </location>
</feature>
<reference evidence="2" key="1">
    <citation type="submission" date="2020-02" db="EMBL/GenBank/DDBJ databases">
        <authorList>
            <person name="Meier V. D."/>
        </authorList>
    </citation>
    <scope>NUCLEOTIDE SEQUENCE</scope>
    <source>
        <strain evidence="2">AVDCRST_MAG33</strain>
    </source>
</reference>